<proteinExistence type="predicted"/>
<dbReference type="Gene3D" id="3.20.20.80">
    <property type="entry name" value="Glycosidases"/>
    <property type="match status" value="1"/>
</dbReference>
<dbReference type="EMBL" id="JAHCLR010000012">
    <property type="protein sequence ID" value="MBS9533518.1"/>
    <property type="molecule type" value="Genomic_DNA"/>
</dbReference>
<gene>
    <name evidence="1" type="ORF">KIH27_07945</name>
</gene>
<name>A0ABS5RGU3_9MYCO</name>
<sequence length="559" mass="61679">MLRRRTRIIGSLAVCLLLGALPGCGGERPGGPLNAISSPIVSPAAQEIPNPLRGQYTDMLIPLFPQSNPAQKRYPDWPDSYDGSIRVSWRELQPVDPHSLPAGTPDDKRFDFHVIDDALAEQAERGVRLTLRVHAYNSCCDETYPNDTNIAIPDWVRAIPGAATSYPGPPEGSYPHGVTQVVPNWNDSGYLGAFEQLLAALGRRYDSDERLSVFEFSGYGDFSENHNAYLRDALHTPGPPPEKSIGALGYHSLFRDQNITKDAARRLIAAHVNAFGHTQLATALSNPEIVRQMLADDVTAKLAGPVGFRSDCLGYYSPLPLWAEDPRSWYVQHGDPLIDALKHQFAIAPVITEWCNLTDGVSLHDYYRKGLRDVVRYHVSMTSSVNFPDADRNSPMDPQLYLLWAQANTVAGYRYSVEAREGSQSVRDGVAAITVTWVNTGAAAASENWVPEYRLVNFTGKVVRTLPSGVNLKTLVQDAAGSQPIPSSATEHLHVDLKDLPPGHYTVRAAATWRQHKPNATHEMNYPPLKLARDGRDEAGYYAIAALEMQRDESSIQHD</sequence>
<reference evidence="1 2" key="1">
    <citation type="submission" date="2021-05" db="EMBL/GenBank/DDBJ databases">
        <title>Mycobacterium acidophilum sp. nov., an extremely acid-tolerant member of the genus Mycobacterium.</title>
        <authorList>
            <person name="Xia J."/>
        </authorList>
    </citation>
    <scope>NUCLEOTIDE SEQUENCE [LARGE SCALE GENOMIC DNA]</scope>
    <source>
        <strain evidence="1 2">M1</strain>
    </source>
</reference>
<dbReference type="InterPro" id="IPR017853">
    <property type="entry name" value="GH"/>
</dbReference>
<evidence type="ECO:0008006" key="3">
    <source>
        <dbReference type="Google" id="ProtNLM"/>
    </source>
</evidence>
<evidence type="ECO:0000313" key="1">
    <source>
        <dbReference type="EMBL" id="MBS9533518.1"/>
    </source>
</evidence>
<accession>A0ABS5RGU3</accession>
<keyword evidence="2" id="KW-1185">Reference proteome</keyword>
<dbReference type="SUPFAM" id="SSF51445">
    <property type="entry name" value="(Trans)glycosidases"/>
    <property type="match status" value="1"/>
</dbReference>
<dbReference type="RefSeq" id="WP_214092402.1">
    <property type="nucleotide sequence ID" value="NZ_JAHCLR010000012.1"/>
</dbReference>
<dbReference type="Proteomes" id="UP001519535">
    <property type="component" value="Unassembled WGS sequence"/>
</dbReference>
<protein>
    <recommendedName>
        <fullName evidence="3">DUF4832 domain-containing protein</fullName>
    </recommendedName>
</protein>
<comment type="caution">
    <text evidence="1">The sequence shown here is derived from an EMBL/GenBank/DDBJ whole genome shotgun (WGS) entry which is preliminary data.</text>
</comment>
<organism evidence="1 2">
    <name type="scientific">Mycolicibacter acidiphilus</name>
    <dbReference type="NCBI Taxonomy" id="2835306"/>
    <lineage>
        <taxon>Bacteria</taxon>
        <taxon>Bacillati</taxon>
        <taxon>Actinomycetota</taxon>
        <taxon>Actinomycetes</taxon>
        <taxon>Mycobacteriales</taxon>
        <taxon>Mycobacteriaceae</taxon>
        <taxon>Mycolicibacter</taxon>
    </lineage>
</organism>
<evidence type="ECO:0000313" key="2">
    <source>
        <dbReference type="Proteomes" id="UP001519535"/>
    </source>
</evidence>